<comment type="similarity">
    <text evidence="2">Belongs to the PAF1 family.</text>
</comment>
<protein>
    <recommendedName>
        <fullName evidence="3">RNA polymerase II-associated factor 1 homolog</fullName>
    </recommendedName>
</protein>
<reference evidence="6" key="1">
    <citation type="submission" date="2022-11" db="UniProtKB">
        <authorList>
            <consortium name="WormBaseParasite"/>
        </authorList>
    </citation>
    <scope>IDENTIFICATION</scope>
</reference>
<dbReference type="InterPro" id="IPR007133">
    <property type="entry name" value="RNA_pol_II-assoc_Paf1"/>
</dbReference>
<evidence type="ECO:0000256" key="2">
    <source>
        <dbReference type="ARBA" id="ARBA00007560"/>
    </source>
</evidence>
<dbReference type="Pfam" id="PF03985">
    <property type="entry name" value="Paf1"/>
    <property type="match status" value="1"/>
</dbReference>
<keyword evidence="4" id="KW-0539">Nucleus</keyword>
<evidence type="ECO:0000256" key="1">
    <source>
        <dbReference type="ARBA" id="ARBA00004123"/>
    </source>
</evidence>
<keyword evidence="5" id="KW-1185">Reference proteome</keyword>
<proteinExistence type="inferred from homology"/>
<dbReference type="PANTHER" id="PTHR23188">
    <property type="entry name" value="RNA POLYMERASE II-ASSOCIATED FACTOR 1 HOMOLOG"/>
    <property type="match status" value="1"/>
</dbReference>
<dbReference type="GO" id="GO:0000993">
    <property type="term" value="F:RNA polymerase II complex binding"/>
    <property type="evidence" value="ECO:0007669"/>
    <property type="project" value="TreeGrafter"/>
</dbReference>
<evidence type="ECO:0000256" key="3">
    <source>
        <dbReference type="ARBA" id="ARBA00020462"/>
    </source>
</evidence>
<organism evidence="5 6">
    <name type="scientific">Panagrolaimus superbus</name>
    <dbReference type="NCBI Taxonomy" id="310955"/>
    <lineage>
        <taxon>Eukaryota</taxon>
        <taxon>Metazoa</taxon>
        <taxon>Ecdysozoa</taxon>
        <taxon>Nematoda</taxon>
        <taxon>Chromadorea</taxon>
        <taxon>Rhabditida</taxon>
        <taxon>Tylenchina</taxon>
        <taxon>Panagrolaimomorpha</taxon>
        <taxon>Panagrolaimoidea</taxon>
        <taxon>Panagrolaimidae</taxon>
        <taxon>Panagrolaimus</taxon>
    </lineage>
</organism>
<dbReference type="GO" id="GO:0006368">
    <property type="term" value="P:transcription elongation by RNA polymerase II"/>
    <property type="evidence" value="ECO:0007669"/>
    <property type="project" value="InterPro"/>
</dbReference>
<dbReference type="PANTHER" id="PTHR23188:SF12">
    <property type="entry name" value="RNA POLYMERASE II-ASSOCIATED FACTOR 1 HOMOLOG"/>
    <property type="match status" value="1"/>
</dbReference>
<dbReference type="GO" id="GO:0016593">
    <property type="term" value="C:Cdc73/Paf1 complex"/>
    <property type="evidence" value="ECO:0007669"/>
    <property type="project" value="InterPro"/>
</dbReference>
<comment type="subcellular location">
    <subcellularLocation>
        <location evidence="1">Nucleus</location>
    </subcellularLocation>
</comment>
<dbReference type="WBParaSite" id="PSU_v2.g17025.t1">
    <property type="protein sequence ID" value="PSU_v2.g17025.t1"/>
    <property type="gene ID" value="PSU_v2.g17025"/>
</dbReference>
<evidence type="ECO:0000313" key="6">
    <source>
        <dbReference type="WBParaSite" id="PSU_v2.g17025.t1"/>
    </source>
</evidence>
<name>A0A914YC67_9BILA</name>
<evidence type="ECO:0000256" key="4">
    <source>
        <dbReference type="ARBA" id="ARBA00023242"/>
    </source>
</evidence>
<dbReference type="AlphaFoldDB" id="A0A914YC67"/>
<sequence length="334" mass="39207">MNPSARVPLLKKNQTQRPEQRLDIYTKIRHKNTLPEVPMEPRFLQLPFMKLSRFAEYKTTQLEKNYRFELVAERDLDINVDLVDAKRYIAENVDDQGIPENMDPVDQYLIEEEAKATDKRRANHNEVVSWMRKIQYLGVENARFGVGADRQETKVGYKLFKSGETDELYKDRRTQINAINKSFEDVNNTTTKHPTKKGVHAVEEFPLLPDFDFWQLPFSQVLFDSDPIPLRNKNKEHIMERAIIQGLTDNKGASFVAYYAPTDEALEKLAKTEKTGEHLDDDDRLEYKLGREYIWSVRNEATRGFEPNYFFCFRDGKAYYNCMDTRVCAICVYE</sequence>
<dbReference type="Proteomes" id="UP000887577">
    <property type="component" value="Unplaced"/>
</dbReference>
<accession>A0A914YC67</accession>
<dbReference type="GO" id="GO:0003682">
    <property type="term" value="F:chromatin binding"/>
    <property type="evidence" value="ECO:0007669"/>
    <property type="project" value="TreeGrafter"/>
</dbReference>
<evidence type="ECO:0000313" key="5">
    <source>
        <dbReference type="Proteomes" id="UP000887577"/>
    </source>
</evidence>